<evidence type="ECO:0000313" key="2">
    <source>
        <dbReference type="Proteomes" id="UP001465668"/>
    </source>
</evidence>
<protein>
    <submittedName>
        <fullName evidence="1">Uncharacterized protein</fullName>
    </submittedName>
</protein>
<comment type="caution">
    <text evidence="1">The sequence shown here is derived from an EMBL/GenBank/DDBJ whole genome shotgun (WGS) entry which is preliminary data.</text>
</comment>
<keyword evidence="2" id="KW-1185">Reference proteome</keyword>
<reference evidence="1 2" key="1">
    <citation type="submission" date="2024-02" db="EMBL/GenBank/DDBJ databases">
        <title>First draft genome assembly of two strains of Seiridium cardinale.</title>
        <authorList>
            <person name="Emiliani G."/>
            <person name="Scali E."/>
        </authorList>
    </citation>
    <scope>NUCLEOTIDE SEQUENCE [LARGE SCALE GENOMIC DNA]</scope>
    <source>
        <strain evidence="1 2">BM-138-000479</strain>
    </source>
</reference>
<organism evidence="1 2">
    <name type="scientific">Seiridium cardinale</name>
    <dbReference type="NCBI Taxonomy" id="138064"/>
    <lineage>
        <taxon>Eukaryota</taxon>
        <taxon>Fungi</taxon>
        <taxon>Dikarya</taxon>
        <taxon>Ascomycota</taxon>
        <taxon>Pezizomycotina</taxon>
        <taxon>Sordariomycetes</taxon>
        <taxon>Xylariomycetidae</taxon>
        <taxon>Amphisphaeriales</taxon>
        <taxon>Sporocadaceae</taxon>
        <taxon>Seiridium</taxon>
    </lineage>
</organism>
<proteinExistence type="predicted"/>
<evidence type="ECO:0000313" key="1">
    <source>
        <dbReference type="EMBL" id="KAK9773451.1"/>
    </source>
</evidence>
<dbReference type="EMBL" id="JARVKM010000050">
    <property type="protein sequence ID" value="KAK9773451.1"/>
    <property type="molecule type" value="Genomic_DNA"/>
</dbReference>
<name>A0ABR2XI71_9PEZI</name>
<gene>
    <name evidence="1" type="ORF">SCAR479_09783</name>
</gene>
<sequence>MDAIAQVKDTGLQLWFTLRTHGFLQLLSTIDIRDLHSQSTSMTDKRTTGTKS</sequence>
<accession>A0ABR2XI71</accession>
<dbReference type="Proteomes" id="UP001465668">
    <property type="component" value="Unassembled WGS sequence"/>
</dbReference>